<evidence type="ECO:0000313" key="2">
    <source>
        <dbReference type="EMBL" id="ALF53356.1"/>
    </source>
</evidence>
<name>A0A0M4TUM8_9NOSO</name>
<dbReference type="Pfam" id="PF13672">
    <property type="entry name" value="PP2C_2"/>
    <property type="match status" value="1"/>
</dbReference>
<dbReference type="AlphaFoldDB" id="A0A0M4TUM8"/>
<organism evidence="2 3">
    <name type="scientific">Nostoc piscinale CENA21</name>
    <dbReference type="NCBI Taxonomy" id="224013"/>
    <lineage>
        <taxon>Bacteria</taxon>
        <taxon>Bacillati</taxon>
        <taxon>Cyanobacteriota</taxon>
        <taxon>Cyanophyceae</taxon>
        <taxon>Nostocales</taxon>
        <taxon>Nostocaceae</taxon>
        <taxon>Nostoc</taxon>
    </lineage>
</organism>
<reference evidence="2 3" key="2">
    <citation type="journal article" date="2016" name="Genome Announc.">
        <title>Draft Genome Sequence of the N2-Fixing Cyanobacterium Nostoc piscinale CENA21, Isolated from the Brazilian Amazon Floodplain.</title>
        <authorList>
            <person name="Leao T."/>
            <person name="Guimaraes P.I."/>
            <person name="de Melo A.G."/>
            <person name="Ramos R.T."/>
            <person name="Leao P.N."/>
            <person name="Silva A."/>
            <person name="Fiore M.F."/>
            <person name="Schneider M.P."/>
        </authorList>
    </citation>
    <scope>NUCLEOTIDE SEQUENCE [LARGE SCALE GENOMIC DNA]</scope>
    <source>
        <strain evidence="2 3">CENA21</strain>
    </source>
</reference>
<dbReference type="Gene3D" id="3.60.40.10">
    <property type="entry name" value="PPM-type phosphatase domain"/>
    <property type="match status" value="1"/>
</dbReference>
<dbReference type="SMART" id="SM00332">
    <property type="entry name" value="PP2Cc"/>
    <property type="match status" value="1"/>
</dbReference>
<dbReference type="RefSeq" id="WP_062292362.1">
    <property type="nucleotide sequence ID" value="NZ_CP012036.1"/>
</dbReference>
<dbReference type="PANTHER" id="PTHR13832">
    <property type="entry name" value="PROTEIN PHOSPHATASE 2C"/>
    <property type="match status" value="1"/>
</dbReference>
<feature type="domain" description="PPM-type phosphatase" evidence="1">
    <location>
        <begin position="4"/>
        <end position="240"/>
    </location>
</feature>
<dbReference type="NCBIfam" id="NF033484">
    <property type="entry name" value="Stp1_PP2C_phos"/>
    <property type="match status" value="1"/>
</dbReference>
<reference evidence="3" key="1">
    <citation type="submission" date="2015-07" db="EMBL/GenBank/DDBJ databases">
        <title>Genome Of Nitrogen-Fixing Cyanobacterium Nostoc piscinale CENA21 From Solimoes/Amazon River Floodplain Sediments And Comparative Genomics To Uncover Biosynthetic Natural Products Potential.</title>
        <authorList>
            <person name="Leao T.F."/>
            <person name="Leao P.N."/>
            <person name="Guimaraes P.I."/>
            <person name="de Melo A.G.C."/>
            <person name="Ramos R.T.J."/>
            <person name="Silva A."/>
            <person name="Fiore M.F."/>
            <person name="Schneider M.P.C."/>
        </authorList>
    </citation>
    <scope>NUCLEOTIDE SEQUENCE [LARGE SCALE GENOMIC DNA]</scope>
    <source>
        <strain evidence="3">CENA21</strain>
    </source>
</reference>
<dbReference type="OrthoDB" id="500607at2"/>
<dbReference type="Proteomes" id="UP000062645">
    <property type="component" value="Chromosome"/>
</dbReference>
<dbReference type="EMBL" id="CP012036">
    <property type="protein sequence ID" value="ALF53356.1"/>
    <property type="molecule type" value="Genomic_DNA"/>
</dbReference>
<dbReference type="SMART" id="SM00331">
    <property type="entry name" value="PP2C_SIG"/>
    <property type="match status" value="1"/>
</dbReference>
<dbReference type="PROSITE" id="PS51746">
    <property type="entry name" value="PPM_2"/>
    <property type="match status" value="1"/>
</dbReference>
<dbReference type="PANTHER" id="PTHR13832:SF827">
    <property type="entry name" value="PROTEIN PHOSPHATASE 1L"/>
    <property type="match status" value="1"/>
</dbReference>
<protein>
    <submittedName>
        <fullName evidence="2">Serine/threonine protein phosphatase</fullName>
    </submittedName>
</protein>
<dbReference type="InterPro" id="IPR001932">
    <property type="entry name" value="PPM-type_phosphatase-like_dom"/>
</dbReference>
<proteinExistence type="predicted"/>
<dbReference type="InterPro" id="IPR036457">
    <property type="entry name" value="PPM-type-like_dom_sf"/>
</dbReference>
<dbReference type="GO" id="GO:0004722">
    <property type="term" value="F:protein serine/threonine phosphatase activity"/>
    <property type="evidence" value="ECO:0007669"/>
    <property type="project" value="InterPro"/>
</dbReference>
<accession>A0A0M4TUM8</accession>
<evidence type="ECO:0000313" key="3">
    <source>
        <dbReference type="Proteomes" id="UP000062645"/>
    </source>
</evidence>
<sequence>MKLKFTGFSDPGLIRSSNQDAYYIDPEGRFFIVADGMGGHAGGEEASHIATREIQAYLVANWDGAESDDEILEKALWQANEAILQDQQNHPERADMGTTVVVVLFRQSHIPLCAHVGDSRLYRLRDSQLEQITEDHTWVARAIKIGDITPEEARMHPFRHVLSRCLGREDLNQFDVQPLDVKRSDRLLLCSDGLTEELADQQIADYLHKTPILEKASISLIEAAKEQGGHDNITVVIVEIQD</sequence>
<dbReference type="PATRIC" id="fig|224013.5.peg.2838"/>
<dbReference type="CDD" id="cd00143">
    <property type="entry name" value="PP2Cc"/>
    <property type="match status" value="1"/>
</dbReference>
<evidence type="ECO:0000259" key="1">
    <source>
        <dbReference type="PROSITE" id="PS51746"/>
    </source>
</evidence>
<gene>
    <name evidence="2" type="ORF">ACX27_11710</name>
</gene>
<keyword evidence="3" id="KW-1185">Reference proteome</keyword>
<dbReference type="STRING" id="224013.ACX27_11710"/>
<dbReference type="InterPro" id="IPR015655">
    <property type="entry name" value="PP2C"/>
</dbReference>
<dbReference type="KEGG" id="npz:ACX27_11710"/>
<dbReference type="SUPFAM" id="SSF81606">
    <property type="entry name" value="PP2C-like"/>
    <property type="match status" value="1"/>
</dbReference>